<dbReference type="Proteomes" id="UP000049472">
    <property type="component" value="Unassembled WGS sequence"/>
</dbReference>
<proteinExistence type="predicted"/>
<evidence type="ECO:0000313" key="3">
    <source>
        <dbReference type="EMBL" id="CUO67944.1"/>
    </source>
</evidence>
<keyword evidence="4" id="KW-1185">Reference proteome</keyword>
<reference evidence="1" key="2">
    <citation type="submission" date="2015-05" db="EMBL/GenBank/DDBJ databases">
        <authorList>
            <person name="Wang D.B."/>
            <person name="Wang M."/>
        </authorList>
    </citation>
    <scope>NUCLEOTIDE SEQUENCE [LARGE SCALE GENOMIC DNA]</scope>
    <source>
        <strain evidence="1">T1-815</strain>
    </source>
</reference>
<accession>A0A0M6WTS0</accession>
<evidence type="ECO:0000313" key="1">
    <source>
        <dbReference type="EMBL" id="CRL40956.1"/>
    </source>
</evidence>
<evidence type="ECO:0000313" key="2">
    <source>
        <dbReference type="EMBL" id="CUN28964.1"/>
    </source>
</evidence>
<dbReference type="Proteomes" id="UP000095384">
    <property type="component" value="Unassembled WGS sequence"/>
</dbReference>
<gene>
    <name evidence="3" type="ORF">ERS852417_02850</name>
    <name evidence="2" type="ORF">ERS852580_03335</name>
    <name evidence="1" type="ORF">T1815_25291</name>
</gene>
<evidence type="ECO:0000313" key="4">
    <source>
        <dbReference type="Proteomes" id="UP000049472"/>
    </source>
</evidence>
<name>A0A0M6WTS0_9FIRM</name>
<protein>
    <submittedName>
        <fullName evidence="1">Uncharacterized protein</fullName>
    </submittedName>
</protein>
<dbReference type="Proteomes" id="UP000095673">
    <property type="component" value="Unassembled WGS sequence"/>
</dbReference>
<sequence length="37" mass="4534">MEKFIYWIKRTLHHSKHCNSLCMLCKYYDECKIDGPV</sequence>
<dbReference type="EMBL" id="CVRQ01000027">
    <property type="protein sequence ID" value="CRL40956.1"/>
    <property type="molecule type" value="Genomic_DNA"/>
</dbReference>
<reference evidence="4" key="1">
    <citation type="submission" date="2015-05" db="EMBL/GenBank/DDBJ databases">
        <authorList>
            <consortium name="Pathogen Informatics"/>
        </authorList>
    </citation>
    <scope>NUCLEOTIDE SEQUENCE [LARGE SCALE GENOMIC DNA]</scope>
    <source>
        <strain evidence="3 5">2789STDY5608860</strain>
        <strain evidence="2">2789STDY5834968</strain>
        <strain evidence="4">T1-815</strain>
    </source>
</reference>
<dbReference type="EMBL" id="CYXM01000025">
    <property type="protein sequence ID" value="CUN28964.1"/>
    <property type="molecule type" value="Genomic_DNA"/>
</dbReference>
<organism evidence="1 4">
    <name type="scientific">Agathobacter rectalis</name>
    <dbReference type="NCBI Taxonomy" id="39491"/>
    <lineage>
        <taxon>Bacteria</taxon>
        <taxon>Bacillati</taxon>
        <taxon>Bacillota</taxon>
        <taxon>Clostridia</taxon>
        <taxon>Lachnospirales</taxon>
        <taxon>Lachnospiraceae</taxon>
        <taxon>Agathobacter</taxon>
    </lineage>
</organism>
<dbReference type="AlphaFoldDB" id="A0A0M6WTS0"/>
<dbReference type="EMBL" id="CYYW01000033">
    <property type="protein sequence ID" value="CUO67944.1"/>
    <property type="molecule type" value="Genomic_DNA"/>
</dbReference>
<evidence type="ECO:0000313" key="5">
    <source>
        <dbReference type="Proteomes" id="UP000095384"/>
    </source>
</evidence>